<proteinExistence type="predicted"/>
<protein>
    <submittedName>
        <fullName evidence="8">MFS transporter, DHA2 family, metal-tetracycline-proton antiporter</fullName>
    </submittedName>
</protein>
<feature type="transmembrane region" description="Helical" evidence="6">
    <location>
        <begin position="81"/>
        <end position="100"/>
    </location>
</feature>
<feature type="domain" description="Major facilitator superfamily (MFS) profile" evidence="7">
    <location>
        <begin position="15"/>
        <end position="452"/>
    </location>
</feature>
<dbReference type="GO" id="GO:0022857">
    <property type="term" value="F:transmembrane transporter activity"/>
    <property type="evidence" value="ECO:0007669"/>
    <property type="project" value="InterPro"/>
</dbReference>
<dbReference type="AlphaFoldDB" id="A0A1I2M3E3"/>
<dbReference type="InterPro" id="IPR011701">
    <property type="entry name" value="MFS"/>
</dbReference>
<keyword evidence="5 6" id="KW-0472">Membrane</keyword>
<feature type="transmembrane region" description="Helical" evidence="6">
    <location>
        <begin position="259"/>
        <end position="281"/>
    </location>
</feature>
<dbReference type="OrthoDB" id="2403626at2"/>
<dbReference type="EMBL" id="FOOG01000011">
    <property type="protein sequence ID" value="SFF86034.1"/>
    <property type="molecule type" value="Genomic_DNA"/>
</dbReference>
<dbReference type="PANTHER" id="PTHR42718">
    <property type="entry name" value="MAJOR FACILITATOR SUPERFAMILY MULTIDRUG TRANSPORTER MFSC"/>
    <property type="match status" value="1"/>
</dbReference>
<keyword evidence="3 6" id="KW-0812">Transmembrane</keyword>
<sequence>MEKQHESSVPNPTRLLVSLCAVLMLSVMNGTMFNIAVPDIAKTYQLMPSEVSWVMTGYIMVYAVGALTYGKLADFYPFRTLITVGLTIFAAGSLFGFFAQNYGMVLVARVIQAVGGAMIPALVFLAPIRYFPKTRGKVLGIVSSVMAFASGIGPIAGGFIAGFLDWRYLFLTSALIIVTLPFLRKNLPQEETNKGYIDYIGAALIAGFISTLLLGITLGIPWIFGLTGLFFLLNLWRMKAIEEPFIPPHLFKNIKYRSTIITSFLSITCLFGMMFMLPIMFRDTYQLGTMAIGLVLFPGALSAALMGQKGGNLVDTKGNTFVLYLAMTLLASGFFLLSMIVGANQYIVSATIIVAYMSFPLVQASSADILANLLDKKETGVGMGVFNLLNFVSGALSGAVIGKTLDLFDPARPLNWLGFNGDTAIYSNIFLGFSIIILLSLGQFYLFYNQKSLGLKKAASDY</sequence>
<keyword evidence="2" id="KW-0813">Transport</keyword>
<feature type="transmembrane region" description="Helical" evidence="6">
    <location>
        <begin position="385"/>
        <end position="405"/>
    </location>
</feature>
<reference evidence="9" key="1">
    <citation type="submission" date="2016-10" db="EMBL/GenBank/DDBJ databases">
        <authorList>
            <person name="Varghese N."/>
            <person name="Submissions S."/>
        </authorList>
    </citation>
    <scope>NUCLEOTIDE SEQUENCE [LARGE SCALE GENOMIC DNA]</scope>
    <source>
        <strain evidence="9">FP5</strain>
    </source>
</reference>
<feature type="transmembrane region" description="Helical" evidence="6">
    <location>
        <begin position="12"/>
        <end position="31"/>
    </location>
</feature>
<feature type="transmembrane region" description="Helical" evidence="6">
    <location>
        <begin position="346"/>
        <end position="364"/>
    </location>
</feature>
<dbReference type="InterPro" id="IPR020846">
    <property type="entry name" value="MFS_dom"/>
</dbReference>
<feature type="transmembrane region" description="Helical" evidence="6">
    <location>
        <begin position="319"/>
        <end position="340"/>
    </location>
</feature>
<feature type="transmembrane region" description="Helical" evidence="6">
    <location>
        <begin position="425"/>
        <end position="448"/>
    </location>
</feature>
<comment type="subcellular location">
    <subcellularLocation>
        <location evidence="1">Cell membrane</location>
        <topology evidence="1">Multi-pass membrane protein</topology>
    </subcellularLocation>
</comment>
<accession>A0A1I2M3E3</accession>
<dbReference type="PANTHER" id="PTHR42718:SF9">
    <property type="entry name" value="MAJOR FACILITATOR SUPERFAMILY MULTIDRUG TRANSPORTER MFSC"/>
    <property type="match status" value="1"/>
</dbReference>
<evidence type="ECO:0000256" key="3">
    <source>
        <dbReference type="ARBA" id="ARBA00022692"/>
    </source>
</evidence>
<organism evidence="8 9">
    <name type="scientific">Halobacillus alkaliphilus</name>
    <dbReference type="NCBI Taxonomy" id="396056"/>
    <lineage>
        <taxon>Bacteria</taxon>
        <taxon>Bacillati</taxon>
        <taxon>Bacillota</taxon>
        <taxon>Bacilli</taxon>
        <taxon>Bacillales</taxon>
        <taxon>Bacillaceae</taxon>
        <taxon>Halobacillus</taxon>
    </lineage>
</organism>
<dbReference type="PRINTS" id="PR01036">
    <property type="entry name" value="TCRTETB"/>
</dbReference>
<feature type="transmembrane region" description="Helical" evidence="6">
    <location>
        <begin position="287"/>
        <end position="307"/>
    </location>
</feature>
<dbReference type="Gene3D" id="1.20.1250.20">
    <property type="entry name" value="MFS general substrate transporter like domains"/>
    <property type="match status" value="1"/>
</dbReference>
<evidence type="ECO:0000256" key="4">
    <source>
        <dbReference type="ARBA" id="ARBA00022989"/>
    </source>
</evidence>
<evidence type="ECO:0000259" key="7">
    <source>
        <dbReference type="PROSITE" id="PS50850"/>
    </source>
</evidence>
<dbReference type="RefSeq" id="WP_089751623.1">
    <property type="nucleotide sequence ID" value="NZ_FOOG01000011.1"/>
</dbReference>
<dbReference type="Pfam" id="PF07690">
    <property type="entry name" value="MFS_1"/>
    <property type="match status" value="1"/>
</dbReference>
<dbReference type="SUPFAM" id="SSF103473">
    <property type="entry name" value="MFS general substrate transporter"/>
    <property type="match status" value="1"/>
</dbReference>
<keyword evidence="4 6" id="KW-1133">Transmembrane helix</keyword>
<evidence type="ECO:0000313" key="8">
    <source>
        <dbReference type="EMBL" id="SFF86034.1"/>
    </source>
</evidence>
<evidence type="ECO:0000313" key="9">
    <source>
        <dbReference type="Proteomes" id="UP000198897"/>
    </source>
</evidence>
<evidence type="ECO:0000256" key="6">
    <source>
        <dbReference type="SAM" id="Phobius"/>
    </source>
</evidence>
<dbReference type="GO" id="GO:0005886">
    <property type="term" value="C:plasma membrane"/>
    <property type="evidence" value="ECO:0007669"/>
    <property type="project" value="UniProtKB-SubCell"/>
</dbReference>
<feature type="transmembrane region" description="Helical" evidence="6">
    <location>
        <begin position="195"/>
        <end position="214"/>
    </location>
</feature>
<name>A0A1I2M3E3_9BACI</name>
<gene>
    <name evidence="8" type="ORF">SAMN05216353_11141</name>
</gene>
<feature type="transmembrane region" description="Helical" evidence="6">
    <location>
        <begin position="138"/>
        <end position="160"/>
    </location>
</feature>
<dbReference type="InterPro" id="IPR036259">
    <property type="entry name" value="MFS_trans_sf"/>
</dbReference>
<dbReference type="CDD" id="cd17321">
    <property type="entry name" value="MFS_MMR_MDR_like"/>
    <property type="match status" value="1"/>
</dbReference>
<keyword evidence="9" id="KW-1185">Reference proteome</keyword>
<feature type="transmembrane region" description="Helical" evidence="6">
    <location>
        <begin position="106"/>
        <end position="126"/>
    </location>
</feature>
<evidence type="ECO:0000256" key="5">
    <source>
        <dbReference type="ARBA" id="ARBA00023136"/>
    </source>
</evidence>
<evidence type="ECO:0000256" key="2">
    <source>
        <dbReference type="ARBA" id="ARBA00022448"/>
    </source>
</evidence>
<feature type="transmembrane region" description="Helical" evidence="6">
    <location>
        <begin position="166"/>
        <end position="183"/>
    </location>
</feature>
<dbReference type="Gene3D" id="1.20.1720.10">
    <property type="entry name" value="Multidrug resistance protein D"/>
    <property type="match status" value="1"/>
</dbReference>
<dbReference type="PROSITE" id="PS50850">
    <property type="entry name" value="MFS"/>
    <property type="match status" value="1"/>
</dbReference>
<feature type="transmembrane region" description="Helical" evidence="6">
    <location>
        <begin position="51"/>
        <end position="69"/>
    </location>
</feature>
<evidence type="ECO:0000256" key="1">
    <source>
        <dbReference type="ARBA" id="ARBA00004651"/>
    </source>
</evidence>
<dbReference type="Proteomes" id="UP000198897">
    <property type="component" value="Unassembled WGS sequence"/>
</dbReference>